<evidence type="ECO:0000313" key="2">
    <source>
        <dbReference type="EMBL" id="ROP36296.1"/>
    </source>
</evidence>
<keyword evidence="1" id="KW-0175">Coiled coil</keyword>
<dbReference type="Proteomes" id="UP000268727">
    <property type="component" value="Unassembled WGS sequence"/>
</dbReference>
<reference evidence="2 3" key="1">
    <citation type="submission" date="2018-11" db="EMBL/GenBank/DDBJ databases">
        <title>Sequencing the genomes of 1000 actinobacteria strains.</title>
        <authorList>
            <person name="Klenk H.-P."/>
        </authorList>
    </citation>
    <scope>NUCLEOTIDE SEQUENCE [LARGE SCALE GENOMIC DNA]</scope>
    <source>
        <strain evidence="2 3">DSM 44231</strain>
    </source>
</reference>
<gene>
    <name evidence="2" type="ORF">EDD40_1561</name>
</gene>
<keyword evidence="3" id="KW-1185">Reference proteome</keyword>
<evidence type="ECO:0000313" key="3">
    <source>
        <dbReference type="Proteomes" id="UP000268727"/>
    </source>
</evidence>
<dbReference type="RefSeq" id="WP_123742311.1">
    <property type="nucleotide sequence ID" value="NZ_RJKM01000001.1"/>
</dbReference>
<feature type="coiled-coil region" evidence="1">
    <location>
        <begin position="52"/>
        <end position="93"/>
    </location>
</feature>
<comment type="caution">
    <text evidence="2">The sequence shown here is derived from an EMBL/GenBank/DDBJ whole genome shotgun (WGS) entry which is preliminary data.</text>
</comment>
<sequence>MDPALLADLITAAPQYALVGYLILLVHRLQSHATTDRGDYREDLAAADERHAAELARVREAHAAELQALRAEMADMRARVDDLVEQVDRERRARWKAEDIAAEARRLALDANESTPQEA</sequence>
<accession>A0A3N1H1M2</accession>
<protein>
    <submittedName>
        <fullName evidence="2">Uncharacterized protein</fullName>
    </submittedName>
</protein>
<name>A0A3N1H1M2_9PSEU</name>
<dbReference type="EMBL" id="RJKM01000001">
    <property type="protein sequence ID" value="ROP36296.1"/>
    <property type="molecule type" value="Genomic_DNA"/>
</dbReference>
<evidence type="ECO:0000256" key="1">
    <source>
        <dbReference type="SAM" id="Coils"/>
    </source>
</evidence>
<dbReference type="OrthoDB" id="3707933at2"/>
<proteinExistence type="predicted"/>
<organism evidence="2 3">
    <name type="scientific">Saccharothrix texasensis</name>
    <dbReference type="NCBI Taxonomy" id="103734"/>
    <lineage>
        <taxon>Bacteria</taxon>
        <taxon>Bacillati</taxon>
        <taxon>Actinomycetota</taxon>
        <taxon>Actinomycetes</taxon>
        <taxon>Pseudonocardiales</taxon>
        <taxon>Pseudonocardiaceae</taxon>
        <taxon>Saccharothrix</taxon>
    </lineage>
</organism>
<dbReference type="AlphaFoldDB" id="A0A3N1H1M2"/>